<sequence length="350" mass="36567">MAVEAHHLLHTGGGAGAPQRQQLLAHAGWAWAAGDAAACYEAPPARQLVQQQHQGLLFQHPCAAPPPTSAATAAAATARQLAAMPGQYAAGASESGVTFGGAQQHHQDAVATAAMAPAARKRKHAADSQSAAVPTRLVTADVAAHFQQQLVDVDRLVLQHMRAEMTEQRRRHAREVVAAVEAVAAKRLRAKDEEIDRISRLNWALEERVRSLYVEAQVWRDLAQSNEAAAAALRGELQQALDAQAHQPRLAAGVTIAGADDDDAESCCCGENDVAGGAGAGNSDEDDDEAGASLGQIRRRRACTMCGEGEAEVLMLPCRHLCACAACASAALACPACGCDKNGSVCVNFS</sequence>
<dbReference type="OrthoDB" id="1711136at2759"/>
<dbReference type="PANTHER" id="PTHR42647">
    <property type="entry name" value="SBP (S-RIBONUCLEASE BINDING PROTEIN) FAMILY PROTEIN"/>
    <property type="match status" value="1"/>
</dbReference>
<evidence type="ECO:0000256" key="4">
    <source>
        <dbReference type="PROSITE-ProRule" id="PRU00175"/>
    </source>
</evidence>
<dbReference type="InterPro" id="IPR001841">
    <property type="entry name" value="Znf_RING"/>
</dbReference>
<evidence type="ECO:0000256" key="1">
    <source>
        <dbReference type="ARBA" id="ARBA00022723"/>
    </source>
</evidence>
<evidence type="ECO:0000259" key="5">
    <source>
        <dbReference type="PROSITE" id="PS50089"/>
    </source>
</evidence>
<keyword evidence="7" id="KW-1185">Reference proteome</keyword>
<gene>
    <name evidence="6" type="ORF">HU200_045199</name>
</gene>
<dbReference type="EMBL" id="JACEFO010002109">
    <property type="protein sequence ID" value="KAF8681762.1"/>
    <property type="molecule type" value="Genomic_DNA"/>
</dbReference>
<evidence type="ECO:0000313" key="7">
    <source>
        <dbReference type="Proteomes" id="UP000636709"/>
    </source>
</evidence>
<organism evidence="6 7">
    <name type="scientific">Digitaria exilis</name>
    <dbReference type="NCBI Taxonomy" id="1010633"/>
    <lineage>
        <taxon>Eukaryota</taxon>
        <taxon>Viridiplantae</taxon>
        <taxon>Streptophyta</taxon>
        <taxon>Embryophyta</taxon>
        <taxon>Tracheophyta</taxon>
        <taxon>Spermatophyta</taxon>
        <taxon>Magnoliopsida</taxon>
        <taxon>Liliopsida</taxon>
        <taxon>Poales</taxon>
        <taxon>Poaceae</taxon>
        <taxon>PACMAD clade</taxon>
        <taxon>Panicoideae</taxon>
        <taxon>Panicodae</taxon>
        <taxon>Paniceae</taxon>
        <taxon>Anthephorinae</taxon>
        <taxon>Digitaria</taxon>
    </lineage>
</organism>
<dbReference type="GO" id="GO:0008270">
    <property type="term" value="F:zinc ion binding"/>
    <property type="evidence" value="ECO:0007669"/>
    <property type="project" value="UniProtKB-KW"/>
</dbReference>
<dbReference type="PANTHER" id="PTHR42647:SF12">
    <property type="entry name" value="BOI-RELATED E3 UBIQUITIN-PROTEIN LIGASE 2-RELATED"/>
    <property type="match status" value="1"/>
</dbReference>
<keyword evidence="2 4" id="KW-0863">Zinc-finger</keyword>
<name>A0A835EFR2_9POAL</name>
<dbReference type="PROSITE" id="PS50089">
    <property type="entry name" value="ZF_RING_2"/>
    <property type="match status" value="1"/>
</dbReference>
<keyword evidence="1" id="KW-0479">Metal-binding</keyword>
<proteinExistence type="predicted"/>
<reference evidence="6" key="1">
    <citation type="submission" date="2020-07" db="EMBL/GenBank/DDBJ databases">
        <title>Genome sequence and genetic diversity analysis of an under-domesticated orphan crop, white fonio (Digitaria exilis).</title>
        <authorList>
            <person name="Bennetzen J.L."/>
            <person name="Chen S."/>
            <person name="Ma X."/>
            <person name="Wang X."/>
            <person name="Yssel A.E.J."/>
            <person name="Chaluvadi S.R."/>
            <person name="Johnson M."/>
            <person name="Gangashetty P."/>
            <person name="Hamidou F."/>
            <person name="Sanogo M.D."/>
            <person name="Zwaenepoel A."/>
            <person name="Wallace J."/>
            <person name="Van De Peer Y."/>
            <person name="Van Deynze A."/>
        </authorList>
    </citation>
    <scope>NUCLEOTIDE SEQUENCE</scope>
    <source>
        <tissue evidence="6">Leaves</tissue>
    </source>
</reference>
<dbReference type="AlphaFoldDB" id="A0A835EFR2"/>
<dbReference type="GO" id="GO:0004842">
    <property type="term" value="F:ubiquitin-protein transferase activity"/>
    <property type="evidence" value="ECO:0007669"/>
    <property type="project" value="TreeGrafter"/>
</dbReference>
<protein>
    <recommendedName>
        <fullName evidence="5">RING-type domain-containing protein</fullName>
    </recommendedName>
</protein>
<dbReference type="Gene3D" id="3.30.40.10">
    <property type="entry name" value="Zinc/RING finger domain, C3HC4 (zinc finger)"/>
    <property type="match status" value="1"/>
</dbReference>
<keyword evidence="3" id="KW-0862">Zinc</keyword>
<evidence type="ECO:0000256" key="3">
    <source>
        <dbReference type="ARBA" id="ARBA00022833"/>
    </source>
</evidence>
<comment type="caution">
    <text evidence="6">The sequence shown here is derived from an EMBL/GenBank/DDBJ whole genome shotgun (WGS) entry which is preliminary data.</text>
</comment>
<dbReference type="GO" id="GO:0043067">
    <property type="term" value="P:regulation of programmed cell death"/>
    <property type="evidence" value="ECO:0007669"/>
    <property type="project" value="TreeGrafter"/>
</dbReference>
<accession>A0A835EFR2</accession>
<dbReference type="Proteomes" id="UP000636709">
    <property type="component" value="Unassembled WGS sequence"/>
</dbReference>
<dbReference type="InterPro" id="IPR013083">
    <property type="entry name" value="Znf_RING/FYVE/PHD"/>
</dbReference>
<evidence type="ECO:0000313" key="6">
    <source>
        <dbReference type="EMBL" id="KAF8681762.1"/>
    </source>
</evidence>
<feature type="domain" description="RING-type" evidence="5">
    <location>
        <begin position="303"/>
        <end position="337"/>
    </location>
</feature>
<dbReference type="Pfam" id="PF13920">
    <property type="entry name" value="zf-C3HC4_3"/>
    <property type="match status" value="1"/>
</dbReference>
<evidence type="ECO:0000256" key="2">
    <source>
        <dbReference type="ARBA" id="ARBA00022771"/>
    </source>
</evidence>